<comment type="subcellular location">
    <subcellularLocation>
        <location evidence="1">Periplasm</location>
    </subcellularLocation>
</comment>
<dbReference type="GO" id="GO:0055085">
    <property type="term" value="P:transmembrane transport"/>
    <property type="evidence" value="ECO:0007669"/>
    <property type="project" value="InterPro"/>
</dbReference>
<dbReference type="CDD" id="cd13603">
    <property type="entry name" value="PBP2_TRAP_Siap_TeaA_like"/>
    <property type="match status" value="1"/>
</dbReference>
<dbReference type="Gene3D" id="3.40.190.170">
    <property type="entry name" value="Bacterial extracellular solute-binding protein, family 7"/>
    <property type="match status" value="1"/>
</dbReference>
<gene>
    <name evidence="5" type="ORF">Salmuc_01063</name>
</gene>
<dbReference type="PROSITE" id="PS51318">
    <property type="entry name" value="TAT"/>
    <property type="match status" value="1"/>
</dbReference>
<dbReference type="OrthoDB" id="9803763at2"/>
<comment type="caution">
    <text evidence="5">The sequence shown here is derived from an EMBL/GenBank/DDBJ whole genome shotgun (WGS) entry which is preliminary data.</text>
</comment>
<dbReference type="InterPro" id="IPR018389">
    <property type="entry name" value="DctP_fam"/>
</dbReference>
<reference evidence="6" key="1">
    <citation type="journal article" date="2014" name="Stand. Genomic Sci.">
        <title>Genome sequence of the exopolysaccharide-producing Salipiger mucosus type strain (DSM 16094(T)), a moderately halophilic member of the Roseobacter clade.</title>
        <authorList>
            <person name="Riedel T."/>
            <person name="Spring S."/>
            <person name="Fiebig A."/>
            <person name="Petersen J."/>
            <person name="Kyrpides N.C."/>
            <person name="Goker M."/>
            <person name="Klenk H.P."/>
        </authorList>
    </citation>
    <scope>NUCLEOTIDE SEQUENCE [LARGE SCALE GENOMIC DNA]</scope>
    <source>
        <strain evidence="6">DSM 16094</strain>
    </source>
</reference>
<keyword evidence="3" id="KW-0574">Periplasm</keyword>
<dbReference type="Pfam" id="PF03480">
    <property type="entry name" value="DctP"/>
    <property type="match status" value="1"/>
</dbReference>
<dbReference type="HOGENOM" id="CLU_036176_4_0_5"/>
<feature type="chain" id="PRO_5004555486" evidence="4">
    <location>
        <begin position="30"/>
        <end position="330"/>
    </location>
</feature>
<sequence length="330" mass="35760">MTFNISRRGLMGGAAAMAAMGSLPMRARAATVFRYGNAGGPQTVSNTFNAALSEALAEKTDGEISFEIFAGTLGGEKDLIESMALGSLDIYNGAYTGTPEFDILYSPYFFRDAQHAKAVMSTEIGDMASKALSERYDSKLLGVGRLGSYNLMLKDPIESLEDLKGRKIRAPQIKGCIEALDFFGAIPTPIPFNEVYLSLQSGIVDGVLTALNPAVQFKFYEVCKHVVVPDFGLALDKEVISNAAWNSMTPEQQEIMQTTFDELEVTDYYEVGVAQKDKDFAAWAEANGDDALIDLDASGLVEQMGPVNERLANETFDEGAWETINAVEAS</sequence>
<protein>
    <submittedName>
        <fullName evidence="5">TRAP-type C4-dicarboxylate transport system, periplasmic component</fullName>
    </submittedName>
</protein>
<keyword evidence="6" id="KW-1185">Reference proteome</keyword>
<evidence type="ECO:0000256" key="4">
    <source>
        <dbReference type="SAM" id="SignalP"/>
    </source>
</evidence>
<evidence type="ECO:0000256" key="2">
    <source>
        <dbReference type="ARBA" id="ARBA00022729"/>
    </source>
</evidence>
<evidence type="ECO:0000313" key="6">
    <source>
        <dbReference type="Proteomes" id="UP000015347"/>
    </source>
</evidence>
<dbReference type="InterPro" id="IPR038404">
    <property type="entry name" value="TRAP_DctP_sf"/>
</dbReference>
<name>S9QZV8_9RHOB</name>
<dbReference type="eggNOG" id="COG1638">
    <property type="taxonomic scope" value="Bacteria"/>
</dbReference>
<dbReference type="AlphaFoldDB" id="S9QZV8"/>
<dbReference type="NCBIfam" id="NF037995">
    <property type="entry name" value="TRAP_S1"/>
    <property type="match status" value="1"/>
</dbReference>
<dbReference type="EMBL" id="APVH01000010">
    <property type="protein sequence ID" value="EPX85107.1"/>
    <property type="molecule type" value="Genomic_DNA"/>
</dbReference>
<evidence type="ECO:0000256" key="3">
    <source>
        <dbReference type="ARBA" id="ARBA00022764"/>
    </source>
</evidence>
<dbReference type="Proteomes" id="UP000015347">
    <property type="component" value="Unassembled WGS sequence"/>
</dbReference>
<dbReference type="GO" id="GO:0042597">
    <property type="term" value="C:periplasmic space"/>
    <property type="evidence" value="ECO:0007669"/>
    <property type="project" value="UniProtKB-SubCell"/>
</dbReference>
<proteinExistence type="predicted"/>
<accession>S9QZV8</accession>
<dbReference type="InterPro" id="IPR006311">
    <property type="entry name" value="TAT_signal"/>
</dbReference>
<dbReference type="RefSeq" id="WP_020040854.1">
    <property type="nucleotide sequence ID" value="NZ_KE557273.1"/>
</dbReference>
<dbReference type="PANTHER" id="PTHR33376">
    <property type="match status" value="1"/>
</dbReference>
<dbReference type="STRING" id="1123237.Salmuc_01063"/>
<evidence type="ECO:0000313" key="5">
    <source>
        <dbReference type="EMBL" id="EPX85107.1"/>
    </source>
</evidence>
<keyword evidence="2 4" id="KW-0732">Signal</keyword>
<evidence type="ECO:0000256" key="1">
    <source>
        <dbReference type="ARBA" id="ARBA00004418"/>
    </source>
</evidence>
<dbReference type="PANTHER" id="PTHR33376:SF4">
    <property type="entry name" value="SIALIC ACID-BINDING PERIPLASMIC PROTEIN SIAP"/>
    <property type="match status" value="1"/>
</dbReference>
<feature type="signal peptide" evidence="4">
    <location>
        <begin position="1"/>
        <end position="29"/>
    </location>
</feature>
<organism evidence="5 6">
    <name type="scientific">Salipiger mucosus DSM 16094</name>
    <dbReference type="NCBI Taxonomy" id="1123237"/>
    <lineage>
        <taxon>Bacteria</taxon>
        <taxon>Pseudomonadati</taxon>
        <taxon>Pseudomonadota</taxon>
        <taxon>Alphaproteobacteria</taxon>
        <taxon>Rhodobacterales</taxon>
        <taxon>Roseobacteraceae</taxon>
        <taxon>Salipiger</taxon>
    </lineage>
</organism>